<feature type="transmembrane region" description="Helical" evidence="8">
    <location>
        <begin position="69"/>
        <end position="88"/>
    </location>
</feature>
<evidence type="ECO:0000256" key="4">
    <source>
        <dbReference type="ARBA" id="ARBA00022475"/>
    </source>
</evidence>
<dbReference type="InterPro" id="IPR052017">
    <property type="entry name" value="TSUP"/>
</dbReference>
<dbReference type="Pfam" id="PF01925">
    <property type="entry name" value="TauE"/>
    <property type="match status" value="1"/>
</dbReference>
<proteinExistence type="inferred from homology"/>
<dbReference type="Proteomes" id="UP000031620">
    <property type="component" value="Chromosome"/>
</dbReference>
<gene>
    <name evidence="9" type="ORF">LOOC260_100630</name>
</gene>
<accession>A0A0A1GQU3</accession>
<dbReference type="PANTHER" id="PTHR30269">
    <property type="entry name" value="TRANSMEMBRANE PROTEIN YFCA"/>
    <property type="match status" value="1"/>
</dbReference>
<keyword evidence="4 8" id="KW-1003">Cell membrane</keyword>
<evidence type="ECO:0000256" key="5">
    <source>
        <dbReference type="ARBA" id="ARBA00022692"/>
    </source>
</evidence>
<feature type="transmembrane region" description="Helical" evidence="8">
    <location>
        <begin position="225"/>
        <end position="242"/>
    </location>
</feature>
<name>A0A0A1GQU3_9LACO</name>
<dbReference type="PANTHER" id="PTHR30269:SF37">
    <property type="entry name" value="MEMBRANE TRANSPORTER PROTEIN"/>
    <property type="match status" value="1"/>
</dbReference>
<evidence type="ECO:0000256" key="2">
    <source>
        <dbReference type="ARBA" id="ARBA00009142"/>
    </source>
</evidence>
<evidence type="ECO:0000256" key="1">
    <source>
        <dbReference type="ARBA" id="ARBA00004651"/>
    </source>
</evidence>
<keyword evidence="7 8" id="KW-0472">Membrane</keyword>
<reference evidence="9 10" key="1">
    <citation type="submission" date="2014-11" db="EMBL/GenBank/DDBJ databases">
        <title>Complete genome sequence and analysis of Lactobacillus hokkaidonensis LOOC260T.</title>
        <authorList>
            <person name="Tanizawa Y."/>
            <person name="Tohno M."/>
            <person name="Kaminuma E."/>
            <person name="Nakamura Y."/>
            <person name="Arita M."/>
        </authorList>
    </citation>
    <scope>NUCLEOTIDE SEQUENCE [LARGE SCALE GENOMIC DNA]</scope>
    <source>
        <strain evidence="9 10">LOOC260</strain>
    </source>
</reference>
<keyword evidence="6 8" id="KW-1133">Transmembrane helix</keyword>
<dbReference type="HOGENOM" id="CLU_054750_5_4_9"/>
<sequence>MSLILIILIVLFGALVRTVFGFGEALVTMPLLALVGFNLQESTALIGALGLLVALPATIKFRAHIDFAVVRRLVTGSLFGVPVGILLIKMVDTSLVLHLLGLFLIGYGSYSLYKIFRRRSGKPRLRANGWDYLAGLISGALGSAYNSHGVPVVIYGTLKHWPVEKLRGILQAHFVCVGIIVVVSQLASGFWTIKVVQLLLIIIPLLFIVIPFGNWLSAHVSRETLVKYIYMLLIIFGGLMFYR</sequence>
<evidence type="ECO:0000256" key="3">
    <source>
        <dbReference type="ARBA" id="ARBA00022448"/>
    </source>
</evidence>
<dbReference type="InterPro" id="IPR002781">
    <property type="entry name" value="TM_pro_TauE-like"/>
</dbReference>
<dbReference type="EMBL" id="AP014680">
    <property type="protein sequence ID" value="BAP84642.1"/>
    <property type="molecule type" value="Genomic_DNA"/>
</dbReference>
<evidence type="ECO:0000256" key="8">
    <source>
        <dbReference type="RuleBase" id="RU363041"/>
    </source>
</evidence>
<feature type="transmembrane region" description="Helical" evidence="8">
    <location>
        <begin position="168"/>
        <end position="188"/>
    </location>
</feature>
<evidence type="ECO:0000256" key="7">
    <source>
        <dbReference type="ARBA" id="ARBA00023136"/>
    </source>
</evidence>
<organism evidence="9 10">
    <name type="scientific">Paucilactobacillus hokkaidonensis JCM 18461</name>
    <dbReference type="NCBI Taxonomy" id="1291742"/>
    <lineage>
        <taxon>Bacteria</taxon>
        <taxon>Bacillati</taxon>
        <taxon>Bacillota</taxon>
        <taxon>Bacilli</taxon>
        <taxon>Lactobacillales</taxon>
        <taxon>Lactobacillaceae</taxon>
        <taxon>Paucilactobacillus</taxon>
    </lineage>
</organism>
<keyword evidence="3" id="KW-0813">Transport</keyword>
<evidence type="ECO:0000313" key="10">
    <source>
        <dbReference type="Proteomes" id="UP000031620"/>
    </source>
</evidence>
<dbReference type="KEGG" id="lho:LOOC260_100630"/>
<evidence type="ECO:0000313" key="9">
    <source>
        <dbReference type="EMBL" id="BAP84642.1"/>
    </source>
</evidence>
<feature type="transmembrane region" description="Helical" evidence="8">
    <location>
        <begin position="195"/>
        <end position="213"/>
    </location>
</feature>
<comment type="subcellular location">
    <subcellularLocation>
        <location evidence="1 8">Cell membrane</location>
        <topology evidence="1 8">Multi-pass membrane protein</topology>
    </subcellularLocation>
</comment>
<feature type="transmembrane region" description="Helical" evidence="8">
    <location>
        <begin position="133"/>
        <end position="156"/>
    </location>
</feature>
<dbReference type="STRING" id="1291742.LOOC260_100630"/>
<dbReference type="GO" id="GO:0005886">
    <property type="term" value="C:plasma membrane"/>
    <property type="evidence" value="ECO:0007669"/>
    <property type="project" value="UniProtKB-SubCell"/>
</dbReference>
<feature type="transmembrane region" description="Helical" evidence="8">
    <location>
        <begin position="31"/>
        <end position="57"/>
    </location>
</feature>
<dbReference type="AlphaFoldDB" id="A0A0A1GQU3"/>
<protein>
    <recommendedName>
        <fullName evidence="8">Probable membrane transporter protein</fullName>
    </recommendedName>
</protein>
<evidence type="ECO:0000256" key="6">
    <source>
        <dbReference type="ARBA" id="ARBA00022989"/>
    </source>
</evidence>
<feature type="transmembrane region" description="Helical" evidence="8">
    <location>
        <begin position="94"/>
        <end position="113"/>
    </location>
</feature>
<dbReference type="RefSeq" id="WP_041092048.1">
    <property type="nucleotide sequence ID" value="NZ_AP014680.1"/>
</dbReference>
<keyword evidence="5 8" id="KW-0812">Transmembrane</keyword>
<comment type="similarity">
    <text evidence="2 8">Belongs to the 4-toluene sulfonate uptake permease (TSUP) (TC 2.A.102) family.</text>
</comment>